<accession>A0AA38IE67</accession>
<reference evidence="1" key="1">
    <citation type="journal article" date="2023" name="G3 (Bethesda)">
        <title>Whole genome assemblies of Zophobas morio and Tenebrio molitor.</title>
        <authorList>
            <person name="Kaur S."/>
            <person name="Stinson S.A."/>
            <person name="diCenzo G.C."/>
        </authorList>
    </citation>
    <scope>NUCLEOTIDE SEQUENCE</scope>
    <source>
        <strain evidence="1">QUZm001</strain>
    </source>
</reference>
<comment type="caution">
    <text evidence="1">The sequence shown here is derived from an EMBL/GenBank/DDBJ whole genome shotgun (WGS) entry which is preliminary data.</text>
</comment>
<gene>
    <name evidence="1" type="ORF">Zmor_014097</name>
</gene>
<name>A0AA38IE67_9CUCU</name>
<evidence type="ECO:0000313" key="1">
    <source>
        <dbReference type="EMBL" id="KAJ3654947.1"/>
    </source>
</evidence>
<dbReference type="EMBL" id="JALNTZ010000004">
    <property type="protein sequence ID" value="KAJ3654947.1"/>
    <property type="molecule type" value="Genomic_DNA"/>
</dbReference>
<keyword evidence="2" id="KW-1185">Reference proteome</keyword>
<sequence>MPVRLIAYQSCKHCDGVDQRKTRFNRRKKAVVEDDQWTIARFMRPGERCRYWVAPQMEKNGLTRSLKVLYTQWNSFHVENGLLKRAWKRADRRHLTHYAVGGCGHQNQRRTPRNA</sequence>
<dbReference type="AlphaFoldDB" id="A0AA38IE67"/>
<proteinExistence type="predicted"/>
<protein>
    <submittedName>
        <fullName evidence="1">Uncharacterized protein</fullName>
    </submittedName>
</protein>
<evidence type="ECO:0000313" key="2">
    <source>
        <dbReference type="Proteomes" id="UP001168821"/>
    </source>
</evidence>
<dbReference type="Proteomes" id="UP001168821">
    <property type="component" value="Unassembled WGS sequence"/>
</dbReference>
<organism evidence="1 2">
    <name type="scientific">Zophobas morio</name>
    <dbReference type="NCBI Taxonomy" id="2755281"/>
    <lineage>
        <taxon>Eukaryota</taxon>
        <taxon>Metazoa</taxon>
        <taxon>Ecdysozoa</taxon>
        <taxon>Arthropoda</taxon>
        <taxon>Hexapoda</taxon>
        <taxon>Insecta</taxon>
        <taxon>Pterygota</taxon>
        <taxon>Neoptera</taxon>
        <taxon>Endopterygota</taxon>
        <taxon>Coleoptera</taxon>
        <taxon>Polyphaga</taxon>
        <taxon>Cucujiformia</taxon>
        <taxon>Tenebrionidae</taxon>
        <taxon>Zophobas</taxon>
    </lineage>
</organism>